<proteinExistence type="predicted"/>
<sequence length="220" mass="24359">MATSAAAERLGVSQRQVQRLIETGRLPATRTAGDVWVVDALAVNALARTRPERGRPWSPTTAWAALWRLSGLDVDWLDRRTARRLDDRLASIDAEELVHAARRRASVRRYRASESFLAELDASVIRTGARATEPSRFALDRDLSRVDGYCTSEVAARLVRDFHLAEDPRGNATLRVAAAPSSVMEGRDTMPVAVIAADLAESLEVRERSAGFRVLEELLR</sequence>
<evidence type="ECO:0000313" key="3">
    <source>
        <dbReference type="Proteomes" id="UP000321484"/>
    </source>
</evidence>
<dbReference type="InterPro" id="IPR009061">
    <property type="entry name" value="DNA-bd_dom_put_sf"/>
</dbReference>
<keyword evidence="3" id="KW-1185">Reference proteome</keyword>
<dbReference type="NCBIfam" id="TIGR01764">
    <property type="entry name" value="excise"/>
    <property type="match status" value="1"/>
</dbReference>
<comment type="caution">
    <text evidence="2">The sequence shown here is derived from an EMBL/GenBank/DDBJ whole genome shotgun (WGS) entry which is preliminary data.</text>
</comment>
<feature type="domain" description="Helix-turn-helix" evidence="1">
    <location>
        <begin position="5"/>
        <end position="49"/>
    </location>
</feature>
<dbReference type="Proteomes" id="UP000321484">
    <property type="component" value="Unassembled WGS sequence"/>
</dbReference>
<dbReference type="InterPro" id="IPR010093">
    <property type="entry name" value="SinI_DNA-bd"/>
</dbReference>
<dbReference type="EMBL" id="BJYK01000001">
    <property type="protein sequence ID" value="GEN79488.1"/>
    <property type="molecule type" value="Genomic_DNA"/>
</dbReference>
<organism evidence="2 3">
    <name type="scientific">Actinotalea fermentans</name>
    <dbReference type="NCBI Taxonomy" id="43671"/>
    <lineage>
        <taxon>Bacteria</taxon>
        <taxon>Bacillati</taxon>
        <taxon>Actinomycetota</taxon>
        <taxon>Actinomycetes</taxon>
        <taxon>Micrococcales</taxon>
        <taxon>Cellulomonadaceae</taxon>
        <taxon>Actinotalea</taxon>
    </lineage>
</organism>
<dbReference type="SUPFAM" id="SSF46955">
    <property type="entry name" value="Putative DNA-binding domain"/>
    <property type="match status" value="1"/>
</dbReference>
<dbReference type="AlphaFoldDB" id="A0A511YWB3"/>
<name>A0A511YWB3_9CELL</name>
<dbReference type="GO" id="GO:0003677">
    <property type="term" value="F:DNA binding"/>
    <property type="evidence" value="ECO:0007669"/>
    <property type="project" value="InterPro"/>
</dbReference>
<evidence type="ECO:0000259" key="1">
    <source>
        <dbReference type="Pfam" id="PF12728"/>
    </source>
</evidence>
<reference evidence="2 3" key="1">
    <citation type="submission" date="2019-07" db="EMBL/GenBank/DDBJ databases">
        <title>Whole genome shotgun sequence of Actinotalea fermentans NBRC 105374.</title>
        <authorList>
            <person name="Hosoyama A."/>
            <person name="Uohara A."/>
            <person name="Ohji S."/>
            <person name="Ichikawa N."/>
        </authorList>
    </citation>
    <scope>NUCLEOTIDE SEQUENCE [LARGE SCALE GENOMIC DNA]</scope>
    <source>
        <strain evidence="2 3">NBRC 105374</strain>
    </source>
</reference>
<dbReference type="InterPro" id="IPR041657">
    <property type="entry name" value="HTH_17"/>
</dbReference>
<protein>
    <recommendedName>
        <fullName evidence="1">Helix-turn-helix domain-containing protein</fullName>
    </recommendedName>
</protein>
<dbReference type="Pfam" id="PF12728">
    <property type="entry name" value="HTH_17"/>
    <property type="match status" value="1"/>
</dbReference>
<evidence type="ECO:0000313" key="2">
    <source>
        <dbReference type="EMBL" id="GEN79488.1"/>
    </source>
</evidence>
<gene>
    <name evidence="2" type="ORF">AFE02nite_12220</name>
</gene>
<accession>A0A511YWB3</accession>